<dbReference type="EMBL" id="ON189044">
    <property type="protein sequence ID" value="URA06938.1"/>
    <property type="molecule type" value="Genomic_DNA"/>
</dbReference>
<name>A0A9E7E1D2_9CAUD</name>
<proteinExistence type="predicted"/>
<keyword evidence="2" id="KW-1185">Reference proteome</keyword>
<reference evidence="1" key="1">
    <citation type="journal article" date="2022" name="Viruses">
        <title>Isolation of novel Xanthomonas phages for the plant pathogens X. translucens and X. campestris.</title>
        <authorList>
            <person name="Erdrich S.H."/>
            <person name="Sharma V."/>
            <person name="Schurr U."/>
            <person name="Arsova B."/>
            <person name="Frunzke J."/>
        </authorList>
    </citation>
    <scope>NUCLEOTIDE SEQUENCE</scope>
</reference>
<evidence type="ECO:0000313" key="1">
    <source>
        <dbReference type="EMBL" id="URA06938.1"/>
    </source>
</evidence>
<dbReference type="Proteomes" id="UP001056608">
    <property type="component" value="Segment"/>
</dbReference>
<protein>
    <submittedName>
        <fullName evidence="1">Uncharacterized protein</fullName>
    </submittedName>
</protein>
<gene>
    <name evidence="1" type="ORF">Pfeifenkraut_BL30041</name>
</gene>
<evidence type="ECO:0000313" key="2">
    <source>
        <dbReference type="Proteomes" id="UP001056608"/>
    </source>
</evidence>
<accession>A0A9E7E1D2</accession>
<organism evidence="1 2">
    <name type="scientific">Xanthomonas phage Pfeifenkraut</name>
    <dbReference type="NCBI Taxonomy" id="2939132"/>
    <lineage>
        <taxon>Viruses</taxon>
        <taxon>Duplodnaviria</taxon>
        <taxon>Heunggongvirae</taxon>
        <taxon>Uroviricota</taxon>
        <taxon>Caudoviricetes</taxon>
        <taxon>Stanbaylleyvirinae</taxon>
        <taxon>Shirevirus</taxon>
        <taxon>Shirevirus pfeifenkraut</taxon>
    </lineage>
</organism>
<sequence>MPTLRRRAQDMGGYAKEVTVTFELSDGRELTCEYSYSVTYGNISGPPEYCYPDESDVGEPTYYLDGEEVTVEQLPKGLDAIAEAMYENGESDKRFHYTESNIEPDYDGPDYDY</sequence>